<dbReference type="Proteomes" id="UP000564496">
    <property type="component" value="Unassembled WGS sequence"/>
</dbReference>
<sequence>MTGWRKLGEAGVRRVRDLAGFRPTLSVVVPVYNVAEYVEKSLRSILAQSRSEISKLEVIVVDDGSTDGSAQILRRLAAEESCVTVITQPNSGVSRARHTGIDAATGELLTFVDPDDTLPHDAWSAMVRSLRRTGSDFAVGAAERVAVEDGVERRFMTPLMRRNHAEERLRCRIEDAPLMLADIFVWNKVFRRSFWTENAIAFPERTRYQDQVALTQAFLAADSFDVMTEIVYDWQVRADRSSATQKRAQIANLVERIGTKRQTIELVRAAGSADLMETLLVEVLPIDMWEHFRAAVHPDTEDPRRYWNLLRAAVLEFWYDAGVPFEDTAVPRAQRLMAWLVAQDRAEDLAVLVTMIDRHGARKAIGQHPWRDDPALPANLGDIEASVGVPS</sequence>
<dbReference type="CDD" id="cd00761">
    <property type="entry name" value="Glyco_tranf_GTA_type"/>
    <property type="match status" value="1"/>
</dbReference>
<dbReference type="AlphaFoldDB" id="A0A7Z0IQV1"/>
<comment type="caution">
    <text evidence="2">The sequence shown here is derived from an EMBL/GenBank/DDBJ whole genome shotgun (WGS) entry which is preliminary data.</text>
</comment>
<dbReference type="PANTHER" id="PTHR22916:SF3">
    <property type="entry name" value="UDP-GLCNAC:BETAGAL BETA-1,3-N-ACETYLGLUCOSAMINYLTRANSFERASE-LIKE PROTEIN 1"/>
    <property type="match status" value="1"/>
</dbReference>
<dbReference type="PANTHER" id="PTHR22916">
    <property type="entry name" value="GLYCOSYLTRANSFERASE"/>
    <property type="match status" value="1"/>
</dbReference>
<evidence type="ECO:0000313" key="3">
    <source>
        <dbReference type="Proteomes" id="UP000564496"/>
    </source>
</evidence>
<gene>
    <name evidence="2" type="ORF">BJ988_000957</name>
</gene>
<proteinExistence type="predicted"/>
<accession>A0A7Z0IQV1</accession>
<reference evidence="2 3" key="1">
    <citation type="submission" date="2020-07" db="EMBL/GenBank/DDBJ databases">
        <title>Sequencing the genomes of 1000 actinobacteria strains.</title>
        <authorList>
            <person name="Klenk H.-P."/>
        </authorList>
    </citation>
    <scope>NUCLEOTIDE SEQUENCE [LARGE SCALE GENOMIC DNA]</scope>
    <source>
        <strain evidence="2 3">DSM 26487</strain>
    </source>
</reference>
<dbReference type="SUPFAM" id="SSF53448">
    <property type="entry name" value="Nucleotide-diphospho-sugar transferases"/>
    <property type="match status" value="1"/>
</dbReference>
<dbReference type="InterPro" id="IPR001173">
    <property type="entry name" value="Glyco_trans_2-like"/>
</dbReference>
<dbReference type="EC" id="2.7.8.12" evidence="2"/>
<name>A0A7Z0IQV1_9ACTN</name>
<dbReference type="InterPro" id="IPR029044">
    <property type="entry name" value="Nucleotide-diphossugar_trans"/>
</dbReference>
<dbReference type="EMBL" id="JACBZR010000001">
    <property type="protein sequence ID" value="NYI76309.1"/>
    <property type="molecule type" value="Genomic_DNA"/>
</dbReference>
<dbReference type="GO" id="GO:0016758">
    <property type="term" value="F:hexosyltransferase activity"/>
    <property type="evidence" value="ECO:0007669"/>
    <property type="project" value="UniProtKB-ARBA"/>
</dbReference>
<protein>
    <submittedName>
        <fullName evidence="2">CDP-glycerol glycerophosphotransferase</fullName>
        <ecNumber evidence="2">2.7.8.12</ecNumber>
    </submittedName>
</protein>
<keyword evidence="2" id="KW-0808">Transferase</keyword>
<feature type="domain" description="Glycosyltransferase 2-like" evidence="1">
    <location>
        <begin position="26"/>
        <end position="158"/>
    </location>
</feature>
<dbReference type="GO" id="GO:0047355">
    <property type="term" value="F:CDP-glycerol glycerophosphotransferase activity"/>
    <property type="evidence" value="ECO:0007669"/>
    <property type="project" value="UniProtKB-EC"/>
</dbReference>
<organism evidence="2 3">
    <name type="scientific">Nocardioides panzhihuensis</name>
    <dbReference type="NCBI Taxonomy" id="860243"/>
    <lineage>
        <taxon>Bacteria</taxon>
        <taxon>Bacillati</taxon>
        <taxon>Actinomycetota</taxon>
        <taxon>Actinomycetes</taxon>
        <taxon>Propionibacteriales</taxon>
        <taxon>Nocardioidaceae</taxon>
        <taxon>Nocardioides</taxon>
    </lineage>
</organism>
<evidence type="ECO:0000313" key="2">
    <source>
        <dbReference type="EMBL" id="NYI76309.1"/>
    </source>
</evidence>
<evidence type="ECO:0000259" key="1">
    <source>
        <dbReference type="Pfam" id="PF00535"/>
    </source>
</evidence>
<keyword evidence="3" id="KW-1185">Reference proteome</keyword>
<dbReference type="RefSeq" id="WP_343051470.1">
    <property type="nucleotide sequence ID" value="NZ_JACBZR010000001.1"/>
</dbReference>
<dbReference type="Gene3D" id="3.90.550.10">
    <property type="entry name" value="Spore Coat Polysaccharide Biosynthesis Protein SpsA, Chain A"/>
    <property type="match status" value="1"/>
</dbReference>
<dbReference type="Pfam" id="PF00535">
    <property type="entry name" value="Glycos_transf_2"/>
    <property type="match status" value="1"/>
</dbReference>